<dbReference type="EMBL" id="CM000133">
    <property type="protein sequence ID" value="EEC83199.1"/>
    <property type="molecule type" value="Genomic_DNA"/>
</dbReference>
<dbReference type="AlphaFoldDB" id="B8B8R3"/>
<gene>
    <name evidence="1" type="ORF">OsI_28454</name>
</gene>
<reference evidence="1 2" key="1">
    <citation type="journal article" date="2005" name="PLoS Biol.">
        <title>The genomes of Oryza sativa: a history of duplications.</title>
        <authorList>
            <person name="Yu J."/>
            <person name="Wang J."/>
            <person name="Lin W."/>
            <person name="Li S."/>
            <person name="Li H."/>
            <person name="Zhou J."/>
            <person name="Ni P."/>
            <person name="Dong W."/>
            <person name="Hu S."/>
            <person name="Zeng C."/>
            <person name="Zhang J."/>
            <person name="Zhang Y."/>
            <person name="Li R."/>
            <person name="Xu Z."/>
            <person name="Li S."/>
            <person name="Li X."/>
            <person name="Zheng H."/>
            <person name="Cong L."/>
            <person name="Lin L."/>
            <person name="Yin J."/>
            <person name="Geng J."/>
            <person name="Li G."/>
            <person name="Shi J."/>
            <person name="Liu J."/>
            <person name="Lv H."/>
            <person name="Li J."/>
            <person name="Wang J."/>
            <person name="Deng Y."/>
            <person name="Ran L."/>
            <person name="Shi X."/>
            <person name="Wang X."/>
            <person name="Wu Q."/>
            <person name="Li C."/>
            <person name="Ren X."/>
            <person name="Wang J."/>
            <person name="Wang X."/>
            <person name="Li D."/>
            <person name="Liu D."/>
            <person name="Zhang X."/>
            <person name="Ji Z."/>
            <person name="Zhao W."/>
            <person name="Sun Y."/>
            <person name="Zhang Z."/>
            <person name="Bao J."/>
            <person name="Han Y."/>
            <person name="Dong L."/>
            <person name="Ji J."/>
            <person name="Chen P."/>
            <person name="Wu S."/>
            <person name="Liu J."/>
            <person name="Xiao Y."/>
            <person name="Bu D."/>
            <person name="Tan J."/>
            <person name="Yang L."/>
            <person name="Ye C."/>
            <person name="Zhang J."/>
            <person name="Xu J."/>
            <person name="Zhou Y."/>
            <person name="Yu Y."/>
            <person name="Zhang B."/>
            <person name="Zhuang S."/>
            <person name="Wei H."/>
            <person name="Liu B."/>
            <person name="Lei M."/>
            <person name="Yu H."/>
            <person name="Li Y."/>
            <person name="Xu H."/>
            <person name="Wei S."/>
            <person name="He X."/>
            <person name="Fang L."/>
            <person name="Zhang Z."/>
            <person name="Zhang Y."/>
            <person name="Huang X."/>
            <person name="Su Z."/>
            <person name="Tong W."/>
            <person name="Li J."/>
            <person name="Tong Z."/>
            <person name="Li S."/>
            <person name="Ye J."/>
            <person name="Wang L."/>
            <person name="Fang L."/>
            <person name="Lei T."/>
            <person name="Chen C."/>
            <person name="Chen H."/>
            <person name="Xu Z."/>
            <person name="Li H."/>
            <person name="Huang H."/>
            <person name="Zhang F."/>
            <person name="Xu H."/>
            <person name="Li N."/>
            <person name="Zhao C."/>
            <person name="Li S."/>
            <person name="Dong L."/>
            <person name="Huang Y."/>
            <person name="Li L."/>
            <person name="Xi Y."/>
            <person name="Qi Q."/>
            <person name="Li W."/>
            <person name="Zhang B."/>
            <person name="Hu W."/>
            <person name="Zhang Y."/>
            <person name="Tian X."/>
            <person name="Jiao Y."/>
            <person name="Liang X."/>
            <person name="Jin J."/>
            <person name="Gao L."/>
            <person name="Zheng W."/>
            <person name="Hao B."/>
            <person name="Liu S."/>
            <person name="Wang W."/>
            <person name="Yuan L."/>
            <person name="Cao M."/>
            <person name="McDermott J."/>
            <person name="Samudrala R."/>
            <person name="Wang J."/>
            <person name="Wong G.K."/>
            <person name="Yang H."/>
        </authorList>
    </citation>
    <scope>NUCLEOTIDE SEQUENCE [LARGE SCALE GENOMIC DNA]</scope>
    <source>
        <strain evidence="2">cv. 93-11</strain>
    </source>
</reference>
<protein>
    <submittedName>
        <fullName evidence="1">Uncharacterized protein</fullName>
    </submittedName>
</protein>
<organism evidence="1 2">
    <name type="scientific">Oryza sativa subsp. indica</name>
    <name type="common">Rice</name>
    <dbReference type="NCBI Taxonomy" id="39946"/>
    <lineage>
        <taxon>Eukaryota</taxon>
        <taxon>Viridiplantae</taxon>
        <taxon>Streptophyta</taxon>
        <taxon>Embryophyta</taxon>
        <taxon>Tracheophyta</taxon>
        <taxon>Spermatophyta</taxon>
        <taxon>Magnoliopsida</taxon>
        <taxon>Liliopsida</taxon>
        <taxon>Poales</taxon>
        <taxon>Poaceae</taxon>
        <taxon>BOP clade</taxon>
        <taxon>Oryzoideae</taxon>
        <taxon>Oryzeae</taxon>
        <taxon>Oryzinae</taxon>
        <taxon>Oryza</taxon>
        <taxon>Oryza sativa</taxon>
    </lineage>
</organism>
<proteinExistence type="predicted"/>
<dbReference type="Gramene" id="BGIOSGA027360-TA">
    <property type="protein sequence ID" value="BGIOSGA027360-PA"/>
    <property type="gene ID" value="BGIOSGA027360"/>
</dbReference>
<evidence type="ECO:0000313" key="1">
    <source>
        <dbReference type="EMBL" id="EEC83199.1"/>
    </source>
</evidence>
<keyword evidence="2" id="KW-1185">Reference proteome</keyword>
<accession>B8B8R3</accession>
<dbReference type="HOGENOM" id="CLU_2594079_0_0_1"/>
<dbReference type="Proteomes" id="UP000007015">
    <property type="component" value="Chromosome 8"/>
</dbReference>
<name>B8B8R3_ORYSI</name>
<sequence>MWHQGEAVANDGDGIGGRYAQPPAAIAVGFIVLTIIAGGEGSTADGGLLDPFSSVVLVVNRIGVRRALVQVVDAGRGTKR</sequence>
<evidence type="ECO:0000313" key="2">
    <source>
        <dbReference type="Proteomes" id="UP000007015"/>
    </source>
</evidence>